<dbReference type="eggNOG" id="ENOG502S6B1">
    <property type="taxonomic scope" value="Eukaryota"/>
</dbReference>
<name>S8ARA5_PENO1</name>
<organism evidence="2 3">
    <name type="scientific">Penicillium oxalicum (strain 114-2 / CGMCC 5302)</name>
    <name type="common">Penicillium decumbens</name>
    <dbReference type="NCBI Taxonomy" id="933388"/>
    <lineage>
        <taxon>Eukaryota</taxon>
        <taxon>Fungi</taxon>
        <taxon>Dikarya</taxon>
        <taxon>Ascomycota</taxon>
        <taxon>Pezizomycotina</taxon>
        <taxon>Eurotiomycetes</taxon>
        <taxon>Eurotiomycetidae</taxon>
        <taxon>Eurotiales</taxon>
        <taxon>Aspergillaceae</taxon>
        <taxon>Penicillium</taxon>
    </lineage>
</organism>
<sequence>MKISALLSMAGLAAAIPGTRHQPHHHHNGTHHAVSYGVVAARSGSPIHFLPMTAADSKFWLGGESRTYCPTLVPNCAQRTNETVLFGERGLDVIVPGGQALYVDRTGALSFTRPHSSYIPPGSSVGPFKVHPGRNFGTWTYKGQGASGFMACPAPASTNSTMASGRRRLSRQQGGSVSIQHSRWQVFAALRNATVPTGNVDDCLGFEALAIKTNLTSDELAWEYI</sequence>
<dbReference type="OrthoDB" id="5430620at2759"/>
<keyword evidence="1" id="KW-0732">Signal</keyword>
<dbReference type="InterPro" id="IPR052820">
    <property type="entry name" value="PhiA_domain"/>
</dbReference>
<protein>
    <recommendedName>
        <fullName evidence="4">IgE-binding protein</fullName>
    </recommendedName>
</protein>
<proteinExistence type="predicted"/>
<evidence type="ECO:0000313" key="3">
    <source>
        <dbReference type="Proteomes" id="UP000019376"/>
    </source>
</evidence>
<dbReference type="PhylomeDB" id="S8ARA5"/>
<dbReference type="AlphaFoldDB" id="S8ARA5"/>
<evidence type="ECO:0008006" key="4">
    <source>
        <dbReference type="Google" id="ProtNLM"/>
    </source>
</evidence>
<keyword evidence="3" id="KW-1185">Reference proteome</keyword>
<reference evidence="2 3" key="1">
    <citation type="journal article" date="2013" name="PLoS ONE">
        <title>Genomic and secretomic analyses reveal unique features of the lignocellulolytic enzyme system of Penicillium decumbens.</title>
        <authorList>
            <person name="Liu G."/>
            <person name="Zhang L."/>
            <person name="Wei X."/>
            <person name="Zou G."/>
            <person name="Qin Y."/>
            <person name="Ma L."/>
            <person name="Li J."/>
            <person name="Zheng H."/>
            <person name="Wang S."/>
            <person name="Wang C."/>
            <person name="Xun L."/>
            <person name="Zhao G.-P."/>
            <person name="Zhou Z."/>
            <person name="Qu Y."/>
        </authorList>
    </citation>
    <scope>NUCLEOTIDE SEQUENCE [LARGE SCALE GENOMIC DNA]</scope>
    <source>
        <strain evidence="3">114-2 / CGMCC 5302</strain>
    </source>
</reference>
<dbReference type="EMBL" id="KB644411">
    <property type="protein sequence ID" value="EPS28538.1"/>
    <property type="molecule type" value="Genomic_DNA"/>
</dbReference>
<gene>
    <name evidence="2" type="ORF">PDE_03484</name>
</gene>
<feature type="chain" id="PRO_5012791135" description="IgE-binding protein" evidence="1">
    <location>
        <begin position="16"/>
        <end position="225"/>
    </location>
</feature>
<dbReference type="Proteomes" id="UP000019376">
    <property type="component" value="Unassembled WGS sequence"/>
</dbReference>
<evidence type="ECO:0000256" key="1">
    <source>
        <dbReference type="SAM" id="SignalP"/>
    </source>
</evidence>
<accession>S8ARA5</accession>
<evidence type="ECO:0000313" key="2">
    <source>
        <dbReference type="EMBL" id="EPS28538.1"/>
    </source>
</evidence>
<dbReference type="PANTHER" id="PTHR42047:SF1">
    <property type="entry name" value="PROTEIN, PUTATIVE (AFU_ORTHOLOGUE AFUA_6G03560)-RELATED"/>
    <property type="match status" value="1"/>
</dbReference>
<dbReference type="HOGENOM" id="CLU_078556_0_1_1"/>
<feature type="signal peptide" evidence="1">
    <location>
        <begin position="1"/>
        <end position="15"/>
    </location>
</feature>
<dbReference type="PANTHER" id="PTHR42047">
    <property type="entry name" value="PROTEIN, PUTATIVE (AFU_ORTHOLOGUE AFUA_6G03560)-RELATED"/>
    <property type="match status" value="1"/>
</dbReference>
<dbReference type="STRING" id="933388.S8ARA5"/>